<reference evidence="1" key="2">
    <citation type="submission" date="2015-06" db="UniProtKB">
        <authorList>
            <consortium name="EnsemblPlants"/>
        </authorList>
    </citation>
    <scope>IDENTIFICATION</scope>
    <source>
        <strain evidence="1">DM1-3 516 R44</strain>
    </source>
</reference>
<evidence type="ECO:0000313" key="1">
    <source>
        <dbReference type="EnsemblPlants" id="PGSC0003DMT400091862"/>
    </source>
</evidence>
<dbReference type="PaxDb" id="4113-PGSC0003DMT400091862"/>
<accession>M1DNJ9</accession>
<dbReference type="InParanoid" id="M1DNJ9"/>
<dbReference type="HOGENOM" id="CLU_2324783_0_0_1"/>
<reference evidence="2" key="1">
    <citation type="journal article" date="2011" name="Nature">
        <title>Genome sequence and analysis of the tuber crop potato.</title>
        <authorList>
            <consortium name="The Potato Genome Sequencing Consortium"/>
        </authorList>
    </citation>
    <scope>NUCLEOTIDE SEQUENCE [LARGE SCALE GENOMIC DNA]</scope>
    <source>
        <strain evidence="2">cv. DM1-3 516 R44</strain>
    </source>
</reference>
<name>M1DNJ9_SOLTU</name>
<keyword evidence="2" id="KW-1185">Reference proteome</keyword>
<organism evidence="1 2">
    <name type="scientific">Solanum tuberosum</name>
    <name type="common">Potato</name>
    <dbReference type="NCBI Taxonomy" id="4113"/>
    <lineage>
        <taxon>Eukaryota</taxon>
        <taxon>Viridiplantae</taxon>
        <taxon>Streptophyta</taxon>
        <taxon>Embryophyta</taxon>
        <taxon>Tracheophyta</taxon>
        <taxon>Spermatophyta</taxon>
        <taxon>Magnoliopsida</taxon>
        <taxon>eudicotyledons</taxon>
        <taxon>Gunneridae</taxon>
        <taxon>Pentapetalae</taxon>
        <taxon>asterids</taxon>
        <taxon>lamiids</taxon>
        <taxon>Solanales</taxon>
        <taxon>Solanaceae</taxon>
        <taxon>Solanoideae</taxon>
        <taxon>Solaneae</taxon>
        <taxon>Solanum</taxon>
    </lineage>
</organism>
<dbReference type="EnsemblPlants" id="PGSC0003DMT400091862">
    <property type="protein sequence ID" value="PGSC0003DMT400091862"/>
    <property type="gene ID" value="PGSC0003DMG400041433"/>
</dbReference>
<evidence type="ECO:0000313" key="2">
    <source>
        <dbReference type="Proteomes" id="UP000011115"/>
    </source>
</evidence>
<sequence>MVIAKITKQTTERLFRSPKSQRASPREESIWRKEWAVSESPNDSAMATLITQMGINLIRHRPCELNMASDVTYTEKGFRTCLRKPTLSNGGASISRDTF</sequence>
<proteinExistence type="predicted"/>
<dbReference type="AlphaFoldDB" id="M1DNJ9"/>
<protein>
    <submittedName>
        <fullName evidence="1">Uncharacterized protein</fullName>
    </submittedName>
</protein>
<dbReference type="Proteomes" id="UP000011115">
    <property type="component" value="Unassembled WGS sequence"/>
</dbReference>
<dbReference type="Gramene" id="PGSC0003DMT400091862">
    <property type="protein sequence ID" value="PGSC0003DMT400091862"/>
    <property type="gene ID" value="PGSC0003DMG400041433"/>
</dbReference>